<accession>K0KKL1</accession>
<name>K0KKL1_WICCF</name>
<keyword evidence="3" id="KW-1185">Reference proteome</keyword>
<sequence>MANNINLLSEWLLPIAKVTKKKSDLDNFYMVPKYRRQFCGDIHLNRNTQYDKYTCLITVNHTLHDEMGEGFGSWWLKYKSAIPRFPYPADYNSIRERPPSAQLVQQRPGGNAHLANFDIDENGLLPNGLIPMVRRRAIHPGEDLPSDDDDPNAYNLYRDDPPENYFNGGNRNRNRNGDGNANVNRNGNGQMNGNANGNINGHTNGNVNGVVNENGGGHDHQIPQYPEQELEQEQEQQLGPPIEAAIQNLELDNLGDEFDDLHELEHIPDDISAGEEMSASLPPLDPDLVIPTYKSEHPDDEYFYAEQVLKEFGNLFLAQPGLDDFFKHYHVIIIHLDADMLHSEALKLLLGYISATYPSKLVRLSLNFPILGMFFPQYFTELLEGGIIMGFDFPGVTFMDDQLDLTTVGNKSVNGEISYCFPDLTEVFQTVSRIDLSNTGTNRVKTPELTNLTLNITNSCKNWQLINLLRLFSAPKLEYLHIYSTNKDYQFESAKYEIDIVKVLKLFPDLKSLKIQSLLVNILFEKEENFKSHLKLLTITDYAADLDFEDWDLKYLNLLHLERINSKLTNLGHFLSRHQNLEDIRIMECGFIPLLQDISMRRLKRFILKYYGTESPIFLMSNLKCPSLKHLELTILRTNLSLSKLYAPNLIKLTYNCQHPTKVIDGKVRELVTIADEIHCSKLRWLCYTLGTRQEYEDLMASSITKHLTDFFPRYYGDEYIEPDEVRRWRMMLEEKVYPSQYHHFNMFQLNNRY</sequence>
<dbReference type="EMBL" id="CAIF01000208">
    <property type="protein sequence ID" value="CCH45735.1"/>
    <property type="molecule type" value="Genomic_DNA"/>
</dbReference>
<organism evidence="2 3">
    <name type="scientific">Wickerhamomyces ciferrii (strain ATCC 14091 / BCRC 22168 / CBS 111 / JCM 3599 / NBRC 0793 / NRRL Y-1031 F-60-10)</name>
    <name type="common">Yeast</name>
    <name type="synonym">Pichia ciferrii</name>
    <dbReference type="NCBI Taxonomy" id="1206466"/>
    <lineage>
        <taxon>Eukaryota</taxon>
        <taxon>Fungi</taxon>
        <taxon>Dikarya</taxon>
        <taxon>Ascomycota</taxon>
        <taxon>Saccharomycotina</taxon>
        <taxon>Saccharomycetes</taxon>
        <taxon>Phaffomycetales</taxon>
        <taxon>Wickerhamomycetaceae</taxon>
        <taxon>Wickerhamomyces</taxon>
    </lineage>
</organism>
<dbReference type="HOGENOM" id="CLU_369274_0_0_1"/>
<dbReference type="InParanoid" id="K0KKL1"/>
<evidence type="ECO:0000256" key="1">
    <source>
        <dbReference type="SAM" id="MobiDB-lite"/>
    </source>
</evidence>
<feature type="compositionally biased region" description="Low complexity" evidence="1">
    <location>
        <begin position="164"/>
        <end position="213"/>
    </location>
</feature>
<dbReference type="AlphaFoldDB" id="K0KKL1"/>
<dbReference type="Proteomes" id="UP000009328">
    <property type="component" value="Unassembled WGS sequence"/>
</dbReference>
<reference evidence="2 3" key="1">
    <citation type="journal article" date="2012" name="Eukaryot. Cell">
        <title>Draft genome sequence of Wickerhamomyces ciferrii NRRL Y-1031 F-60-10.</title>
        <authorList>
            <person name="Schneider J."/>
            <person name="Andrea H."/>
            <person name="Blom J."/>
            <person name="Jaenicke S."/>
            <person name="Ruckert C."/>
            <person name="Schorsch C."/>
            <person name="Szczepanowski R."/>
            <person name="Farwick M."/>
            <person name="Goesmann A."/>
            <person name="Puhler A."/>
            <person name="Schaffer S."/>
            <person name="Tauch A."/>
            <person name="Kohler T."/>
            <person name="Brinkrolf K."/>
        </authorList>
    </citation>
    <scope>NUCLEOTIDE SEQUENCE [LARGE SCALE GENOMIC DNA]</scope>
    <source>
        <strain evidence="3">ATCC 14091 / BCRC 22168 / CBS 111 / JCM 3599 / NBRC 0793 / NRRL Y-1031 F-60-10</strain>
    </source>
</reference>
<feature type="region of interest" description="Disordered" evidence="1">
    <location>
        <begin position="140"/>
        <end position="236"/>
    </location>
</feature>
<protein>
    <submittedName>
        <fullName evidence="2">Uncharacterized protein</fullName>
    </submittedName>
</protein>
<proteinExistence type="predicted"/>
<evidence type="ECO:0000313" key="3">
    <source>
        <dbReference type="Proteomes" id="UP000009328"/>
    </source>
</evidence>
<evidence type="ECO:0000313" key="2">
    <source>
        <dbReference type="EMBL" id="CCH45735.1"/>
    </source>
</evidence>
<comment type="caution">
    <text evidence="2">The sequence shown here is derived from an EMBL/GenBank/DDBJ whole genome shotgun (WGS) entry which is preliminary data.</text>
</comment>
<gene>
    <name evidence="2" type="ORF">BN7_5321</name>
</gene>